<name>A0A9N7RGM2_STRHE</name>
<feature type="non-terminal residue" evidence="1">
    <location>
        <position position="104"/>
    </location>
</feature>
<feature type="non-terminal residue" evidence="1">
    <location>
        <position position="1"/>
    </location>
</feature>
<protein>
    <recommendedName>
        <fullName evidence="3">Retrotransposon Copia-like N-terminal domain-containing protein</fullName>
    </recommendedName>
</protein>
<evidence type="ECO:0008006" key="3">
    <source>
        <dbReference type="Google" id="ProtNLM"/>
    </source>
</evidence>
<keyword evidence="2" id="KW-1185">Reference proteome</keyword>
<dbReference type="EMBL" id="CACSLK010027752">
    <property type="protein sequence ID" value="CAA0828667.1"/>
    <property type="molecule type" value="Genomic_DNA"/>
</dbReference>
<dbReference type="PANTHER" id="PTHR47481">
    <property type="match status" value="1"/>
</dbReference>
<gene>
    <name evidence="1" type="ORF">SHERM_24362</name>
</gene>
<accession>A0A9N7RGM2</accession>
<organism evidence="1 2">
    <name type="scientific">Striga hermonthica</name>
    <name type="common">Purple witchweed</name>
    <name type="synonym">Buchnera hermonthica</name>
    <dbReference type="NCBI Taxonomy" id="68872"/>
    <lineage>
        <taxon>Eukaryota</taxon>
        <taxon>Viridiplantae</taxon>
        <taxon>Streptophyta</taxon>
        <taxon>Embryophyta</taxon>
        <taxon>Tracheophyta</taxon>
        <taxon>Spermatophyta</taxon>
        <taxon>Magnoliopsida</taxon>
        <taxon>eudicotyledons</taxon>
        <taxon>Gunneridae</taxon>
        <taxon>Pentapetalae</taxon>
        <taxon>asterids</taxon>
        <taxon>lamiids</taxon>
        <taxon>Lamiales</taxon>
        <taxon>Orobanchaceae</taxon>
        <taxon>Buchnereae</taxon>
        <taxon>Striga</taxon>
    </lineage>
</organism>
<sequence length="104" mass="11630">LTIYTMAAASPPSDPIISLQNQLVSTKLNENNFLVWEQQILVTIRGYDLLGFLTGDTPTPDKLTRDPTNGELTVNKAYLHWVRQDQLIASWLLSSLSESILITT</sequence>
<comment type="caution">
    <text evidence="1">The sequence shown here is derived from an EMBL/GenBank/DDBJ whole genome shotgun (WGS) entry which is preliminary data.</text>
</comment>
<evidence type="ECO:0000313" key="1">
    <source>
        <dbReference type="EMBL" id="CAA0828667.1"/>
    </source>
</evidence>
<dbReference type="OrthoDB" id="973354at2759"/>
<dbReference type="PANTHER" id="PTHR47481:SF30">
    <property type="entry name" value="CCHC-TYPE DOMAIN-CONTAINING PROTEIN"/>
    <property type="match status" value="1"/>
</dbReference>
<evidence type="ECO:0000313" key="2">
    <source>
        <dbReference type="Proteomes" id="UP001153555"/>
    </source>
</evidence>
<proteinExistence type="predicted"/>
<reference evidence="1" key="1">
    <citation type="submission" date="2019-12" db="EMBL/GenBank/DDBJ databases">
        <authorList>
            <person name="Scholes J."/>
        </authorList>
    </citation>
    <scope>NUCLEOTIDE SEQUENCE</scope>
</reference>
<dbReference type="Proteomes" id="UP001153555">
    <property type="component" value="Unassembled WGS sequence"/>
</dbReference>
<dbReference type="AlphaFoldDB" id="A0A9N7RGM2"/>